<dbReference type="Proteomes" id="UP000813444">
    <property type="component" value="Unassembled WGS sequence"/>
</dbReference>
<feature type="compositionally biased region" description="Polar residues" evidence="1">
    <location>
        <begin position="391"/>
        <end position="402"/>
    </location>
</feature>
<reference evidence="3" key="1">
    <citation type="journal article" date="2021" name="Nat. Commun.">
        <title>Genetic determinants of endophytism in the Arabidopsis root mycobiome.</title>
        <authorList>
            <person name="Mesny F."/>
            <person name="Miyauchi S."/>
            <person name="Thiergart T."/>
            <person name="Pickel B."/>
            <person name="Atanasova L."/>
            <person name="Karlsson M."/>
            <person name="Huettel B."/>
            <person name="Barry K.W."/>
            <person name="Haridas S."/>
            <person name="Chen C."/>
            <person name="Bauer D."/>
            <person name="Andreopoulos W."/>
            <person name="Pangilinan J."/>
            <person name="LaButti K."/>
            <person name="Riley R."/>
            <person name="Lipzen A."/>
            <person name="Clum A."/>
            <person name="Drula E."/>
            <person name="Henrissat B."/>
            <person name="Kohler A."/>
            <person name="Grigoriev I.V."/>
            <person name="Martin F.M."/>
            <person name="Hacquard S."/>
        </authorList>
    </citation>
    <scope>NUCLEOTIDE SEQUENCE</scope>
    <source>
        <strain evidence="3">MPI-CAGE-CH-0235</strain>
    </source>
</reference>
<evidence type="ECO:0000259" key="2">
    <source>
        <dbReference type="Pfam" id="PF06985"/>
    </source>
</evidence>
<feature type="domain" description="Heterokaryon incompatibility" evidence="2">
    <location>
        <begin position="45"/>
        <end position="195"/>
    </location>
</feature>
<dbReference type="PANTHER" id="PTHR24148:SF73">
    <property type="entry name" value="HET DOMAIN PROTEIN (AFU_ORTHOLOGUE AFUA_8G01020)"/>
    <property type="match status" value="1"/>
</dbReference>
<accession>A0A8K0SPW6</accession>
<dbReference type="PANTHER" id="PTHR24148">
    <property type="entry name" value="ANKYRIN REPEAT DOMAIN-CONTAINING PROTEIN 39 HOMOLOG-RELATED"/>
    <property type="match status" value="1"/>
</dbReference>
<sequence length="637" mass="70498">MSSIGYHPLDIQRQEIRLLLLMPGSPGEPISCRLQSASLLESPRYHALSYVWGDPVYSNHPASQATPFAAEVNNAPTVLGANLYQALHHLRPPTAAKPLCLWVDAICINQQDEAERGSQVAIMRDIYARAEKVVIWLGQGDAQSDSAFKSLTLLASKNIEVNKDDHLDTLRQASSFFFSIADQFTWFNRVWILQELAVAQSDPLVMCGHYSIPWSVLFKAWDIIARETFVEIGMARPELLKPRDNSPADHQTNNTIHAEDDAYQRPEMKMDVLNRLRRAVRENGGDTLTRLLIISRSSKSTDIKDRIYALLGLLINDGKGIPIQIEYKKRAVEVYTDAMVYMLSRGEGLFFLAHCFLPGVDATVPLPTGTTRTGDDQDKIPSWVPDFSRQVPDNTKRTSGTPFNPPSLPGSGGASGVGANCINGKCLDDKRTLQVEGLRVDVIRRVVPLGDSLEELITKLPRLNDMWMGARGQHTDTEVFGEACAGLLNQFKNKEELWRILVSNKALRSGYDPAPESYREMYNNLLKQPTNTTAGGKSEYELSLEPGVQMRSLFVSENGFTGTCMPQTAGGDVAVILFGSPVPFILRPLGKHVSLSGSDKEVYGLVGAAYVGGIMQGEMVDELYCEDLMDSTTFLIQ</sequence>
<dbReference type="Pfam" id="PF06985">
    <property type="entry name" value="HET"/>
    <property type="match status" value="1"/>
</dbReference>
<feature type="region of interest" description="Disordered" evidence="1">
    <location>
        <begin position="371"/>
        <end position="414"/>
    </location>
</feature>
<dbReference type="EMBL" id="JAGPNK010000011">
    <property type="protein sequence ID" value="KAH7311683.1"/>
    <property type="molecule type" value="Genomic_DNA"/>
</dbReference>
<dbReference type="OrthoDB" id="3557394at2759"/>
<protein>
    <submittedName>
        <fullName evidence="3">Heterokaryon incompatibility protein-domain-containing protein</fullName>
    </submittedName>
</protein>
<gene>
    <name evidence="3" type="ORF">B0I35DRAFT_411846</name>
</gene>
<evidence type="ECO:0000256" key="1">
    <source>
        <dbReference type="SAM" id="MobiDB-lite"/>
    </source>
</evidence>
<name>A0A8K0SPW6_9HYPO</name>
<evidence type="ECO:0000313" key="4">
    <source>
        <dbReference type="Proteomes" id="UP000813444"/>
    </source>
</evidence>
<dbReference type="InterPro" id="IPR010730">
    <property type="entry name" value="HET"/>
</dbReference>
<comment type="caution">
    <text evidence="3">The sequence shown here is derived from an EMBL/GenBank/DDBJ whole genome shotgun (WGS) entry which is preliminary data.</text>
</comment>
<keyword evidence="4" id="KW-1185">Reference proteome</keyword>
<organism evidence="3 4">
    <name type="scientific">Stachybotrys elegans</name>
    <dbReference type="NCBI Taxonomy" id="80388"/>
    <lineage>
        <taxon>Eukaryota</taxon>
        <taxon>Fungi</taxon>
        <taxon>Dikarya</taxon>
        <taxon>Ascomycota</taxon>
        <taxon>Pezizomycotina</taxon>
        <taxon>Sordariomycetes</taxon>
        <taxon>Hypocreomycetidae</taxon>
        <taxon>Hypocreales</taxon>
        <taxon>Stachybotryaceae</taxon>
        <taxon>Stachybotrys</taxon>
    </lineage>
</organism>
<dbReference type="Pfam" id="PF26639">
    <property type="entry name" value="Het-6_barrel"/>
    <property type="match status" value="1"/>
</dbReference>
<dbReference type="InterPro" id="IPR052895">
    <property type="entry name" value="HetReg/Transcr_Mod"/>
</dbReference>
<dbReference type="AlphaFoldDB" id="A0A8K0SPW6"/>
<proteinExistence type="predicted"/>
<evidence type="ECO:0000313" key="3">
    <source>
        <dbReference type="EMBL" id="KAH7311683.1"/>
    </source>
</evidence>